<feature type="compositionally biased region" description="Low complexity" evidence="1">
    <location>
        <begin position="1"/>
        <end position="27"/>
    </location>
</feature>
<dbReference type="SUPFAM" id="SSF54637">
    <property type="entry name" value="Thioesterase/thiol ester dehydrase-isomerase"/>
    <property type="match status" value="1"/>
</dbReference>
<dbReference type="Proteomes" id="UP000179769">
    <property type="component" value="Unassembled WGS sequence"/>
</dbReference>
<organism evidence="2 3">
    <name type="scientific">Parafrankia soli</name>
    <dbReference type="NCBI Taxonomy" id="2599596"/>
    <lineage>
        <taxon>Bacteria</taxon>
        <taxon>Bacillati</taxon>
        <taxon>Actinomycetota</taxon>
        <taxon>Actinomycetes</taxon>
        <taxon>Frankiales</taxon>
        <taxon>Frankiaceae</taxon>
        <taxon>Parafrankia</taxon>
    </lineage>
</organism>
<evidence type="ECO:0000313" key="2">
    <source>
        <dbReference type="EMBL" id="OHV28915.1"/>
    </source>
</evidence>
<accession>A0A1S1Q6U8</accession>
<dbReference type="Pfam" id="PF14539">
    <property type="entry name" value="DUF4442"/>
    <property type="match status" value="1"/>
</dbReference>
<dbReference type="RefSeq" id="WP_071063212.1">
    <property type="nucleotide sequence ID" value="NZ_MAXA01000202.1"/>
</dbReference>
<dbReference type="InterPro" id="IPR029069">
    <property type="entry name" value="HotDog_dom_sf"/>
</dbReference>
<gene>
    <name evidence="2" type="ORF">BBK14_17455</name>
</gene>
<name>A0A1S1Q6U8_9ACTN</name>
<dbReference type="AlphaFoldDB" id="A0A1S1Q6U8"/>
<dbReference type="OrthoDB" id="196313at2"/>
<keyword evidence="3" id="KW-1185">Reference proteome</keyword>
<reference evidence="3" key="1">
    <citation type="submission" date="2016-07" db="EMBL/GenBank/DDBJ databases">
        <title>Frankia sp. NRRL B-16219 Genome sequencing.</title>
        <authorList>
            <person name="Ghodhbane-Gtari F."/>
            <person name="Swanson E."/>
            <person name="Gueddou A."/>
            <person name="Louati M."/>
            <person name="Nouioui I."/>
            <person name="Hezbri K."/>
            <person name="Abebe-Akele F."/>
            <person name="Simpson S."/>
            <person name="Morris K."/>
            <person name="Thomas K."/>
            <person name="Gtari M."/>
            <person name="Tisa L.S."/>
        </authorList>
    </citation>
    <scope>NUCLEOTIDE SEQUENCE [LARGE SCALE GENOMIC DNA]</scope>
    <source>
        <strain evidence="3">NRRL B-16219</strain>
    </source>
</reference>
<comment type="caution">
    <text evidence="2">The sequence shown here is derived from an EMBL/GenBank/DDBJ whole genome shotgun (WGS) entry which is preliminary data.</text>
</comment>
<sequence length="196" mass="20652">MTPTSAPTTATSPGQSSPGQPGAAAGGESRPGPFAIFGPATADPGAPDLERIREIANAIVPFRRFVGIDITEIDTERSVVEIPDRPDLTNQLGTVHAGALFLAADLAGAAAVAGALAPRLSRFEYLVVRDARSTFRKPANGRVRAIGLVDEREARRVLAGTGPERFDLDVRALLYDDADVLVARFHFDYACAIAGD</sequence>
<dbReference type="EMBL" id="MAXA01000202">
    <property type="protein sequence ID" value="OHV28915.1"/>
    <property type="molecule type" value="Genomic_DNA"/>
</dbReference>
<feature type="region of interest" description="Disordered" evidence="1">
    <location>
        <begin position="1"/>
        <end position="41"/>
    </location>
</feature>
<dbReference type="Gene3D" id="3.10.129.10">
    <property type="entry name" value="Hotdog Thioesterase"/>
    <property type="match status" value="1"/>
</dbReference>
<evidence type="ECO:0000256" key="1">
    <source>
        <dbReference type="SAM" id="MobiDB-lite"/>
    </source>
</evidence>
<protein>
    <submittedName>
        <fullName evidence="2">DUF4442 domain-containing protein</fullName>
    </submittedName>
</protein>
<proteinExistence type="predicted"/>
<dbReference type="InterPro" id="IPR027961">
    <property type="entry name" value="DUF4442"/>
</dbReference>
<evidence type="ECO:0000313" key="3">
    <source>
        <dbReference type="Proteomes" id="UP000179769"/>
    </source>
</evidence>